<dbReference type="Gene3D" id="3.90.650.10">
    <property type="entry name" value="PurM-like C-terminal domain"/>
    <property type="match status" value="1"/>
</dbReference>
<proteinExistence type="inferred from homology"/>
<dbReference type="PANTHER" id="PTHR30270">
    <property type="entry name" value="THIAMINE-MONOPHOSPHATE KINASE"/>
    <property type="match status" value="1"/>
</dbReference>
<dbReference type="SUPFAM" id="SSF55326">
    <property type="entry name" value="PurM N-terminal domain-like"/>
    <property type="match status" value="1"/>
</dbReference>
<feature type="binding site" evidence="2">
    <location>
        <position position="142"/>
    </location>
    <ligand>
        <name>Mg(2+)</name>
        <dbReference type="ChEBI" id="CHEBI:18420"/>
        <label>1</label>
    </ligand>
</feature>
<feature type="binding site" evidence="2">
    <location>
        <position position="235"/>
    </location>
    <ligand>
        <name>ATP</name>
        <dbReference type="ChEBI" id="CHEBI:30616"/>
    </ligand>
</feature>
<dbReference type="InterPro" id="IPR006283">
    <property type="entry name" value="ThiL-like"/>
</dbReference>
<comment type="caution">
    <text evidence="5">The sequence shown here is derived from an EMBL/GenBank/DDBJ whole genome shotgun (WGS) entry which is preliminary data.</text>
</comment>
<keyword evidence="2" id="KW-0479">Metal-binding</keyword>
<dbReference type="GO" id="GO:0005524">
    <property type="term" value="F:ATP binding"/>
    <property type="evidence" value="ECO:0007669"/>
    <property type="project" value="UniProtKB-UniRule"/>
</dbReference>
<comment type="catalytic activity">
    <reaction evidence="2">
        <text>thiamine phosphate + ATP = thiamine diphosphate + ADP</text>
        <dbReference type="Rhea" id="RHEA:15913"/>
        <dbReference type="ChEBI" id="CHEBI:30616"/>
        <dbReference type="ChEBI" id="CHEBI:37575"/>
        <dbReference type="ChEBI" id="CHEBI:58937"/>
        <dbReference type="ChEBI" id="CHEBI:456216"/>
        <dbReference type="EC" id="2.7.4.16"/>
    </reaction>
</comment>
<evidence type="ECO:0000256" key="1">
    <source>
        <dbReference type="ARBA" id="ARBA00022977"/>
    </source>
</evidence>
<dbReference type="HAMAP" id="MF_02128">
    <property type="entry name" value="TMP_kinase"/>
    <property type="match status" value="1"/>
</dbReference>
<feature type="binding site" evidence="2">
    <location>
        <position position="168"/>
    </location>
    <ligand>
        <name>ATP</name>
        <dbReference type="ChEBI" id="CHEBI:30616"/>
    </ligand>
</feature>
<dbReference type="InterPro" id="IPR036921">
    <property type="entry name" value="PurM-like_N_sf"/>
</dbReference>
<keyword evidence="2" id="KW-0808">Transferase</keyword>
<comment type="function">
    <text evidence="2">Catalyzes the ATP-dependent phosphorylation of thiamine-monophosphate (TMP) to form thiamine-pyrophosphate (TPP), the active form of vitamin B1.</text>
</comment>
<feature type="binding site" evidence="2">
    <location>
        <position position="339"/>
    </location>
    <ligand>
        <name>substrate</name>
    </ligand>
</feature>
<dbReference type="AlphaFoldDB" id="A0A2N4UBB0"/>
<dbReference type="OrthoDB" id="9802811at2"/>
<dbReference type="InterPro" id="IPR016188">
    <property type="entry name" value="PurM-like_N"/>
</dbReference>
<protein>
    <recommendedName>
        <fullName evidence="2">Thiamine-monophosphate kinase</fullName>
        <shortName evidence="2">TMP kinase</shortName>
        <shortName evidence="2">Thiamine-phosphate kinase</shortName>
        <ecNumber evidence="2">2.7.4.16</ecNumber>
    </recommendedName>
</protein>
<feature type="binding site" evidence="2">
    <location>
        <position position="283"/>
    </location>
    <ligand>
        <name>substrate</name>
    </ligand>
</feature>
<dbReference type="EMBL" id="PDNV01000014">
    <property type="protein sequence ID" value="PLC52300.1"/>
    <property type="molecule type" value="Genomic_DNA"/>
</dbReference>
<evidence type="ECO:0000313" key="5">
    <source>
        <dbReference type="EMBL" id="PLC52300.1"/>
    </source>
</evidence>
<feature type="binding site" evidence="2">
    <location>
        <position position="95"/>
    </location>
    <ligand>
        <name>Mg(2+)</name>
        <dbReference type="ChEBI" id="CHEBI:18420"/>
        <label>2</label>
    </ligand>
</feature>
<dbReference type="GO" id="GO:0009228">
    <property type="term" value="P:thiamine biosynthetic process"/>
    <property type="evidence" value="ECO:0007669"/>
    <property type="project" value="UniProtKB-KW"/>
</dbReference>
<feature type="binding site" evidence="2">
    <location>
        <position position="67"/>
    </location>
    <ligand>
        <name>Mg(2+)</name>
        <dbReference type="ChEBI" id="CHEBI:18420"/>
        <label>1</label>
    </ligand>
</feature>
<evidence type="ECO:0000259" key="3">
    <source>
        <dbReference type="Pfam" id="PF00586"/>
    </source>
</evidence>
<feature type="binding site" evidence="2">
    <location>
        <position position="74"/>
    </location>
    <ligand>
        <name>substrate</name>
    </ligand>
</feature>
<reference evidence="5 6" key="1">
    <citation type="submission" date="2017-10" db="EMBL/GenBank/DDBJ databases">
        <title>Two draft genome sequences of Pusillimonas sp. strains isolated from a nitrate- and radionuclide-contaminated groundwater in Russia.</title>
        <authorList>
            <person name="Grouzdev D.S."/>
            <person name="Tourova T.P."/>
            <person name="Goeva M.A."/>
            <person name="Babich T.L."/>
            <person name="Sokolova D.S."/>
            <person name="Abdullin R."/>
            <person name="Poltaraus A.B."/>
            <person name="Toshchakov S.V."/>
            <person name="Nazina T.N."/>
        </authorList>
    </citation>
    <scope>NUCLEOTIDE SEQUENCE [LARGE SCALE GENOMIC DNA]</scope>
    <source>
        <strain evidence="5 6">JR1/69-2-13</strain>
    </source>
</reference>
<feature type="binding site" evidence="2">
    <location>
        <position position="66"/>
    </location>
    <ligand>
        <name>Mg(2+)</name>
        <dbReference type="ChEBI" id="CHEBI:18420"/>
        <label>1</label>
    </ligand>
</feature>
<dbReference type="PANTHER" id="PTHR30270:SF0">
    <property type="entry name" value="THIAMINE-MONOPHOSPHATE KINASE"/>
    <property type="match status" value="1"/>
</dbReference>
<keyword evidence="6" id="KW-1185">Reference proteome</keyword>
<feature type="binding site" evidence="2">
    <location>
        <position position="50"/>
    </location>
    <ligand>
        <name>Mg(2+)</name>
        <dbReference type="ChEBI" id="CHEBI:18420"/>
        <label>3</label>
    </ligand>
</feature>
<feature type="binding site" evidence="2">
    <location>
        <position position="65"/>
    </location>
    <ligand>
        <name>Mg(2+)</name>
        <dbReference type="ChEBI" id="CHEBI:18420"/>
        <label>4</label>
    </ligand>
</feature>
<feature type="binding site" evidence="2">
    <location>
        <position position="50"/>
    </location>
    <ligand>
        <name>Mg(2+)</name>
        <dbReference type="ChEBI" id="CHEBI:18420"/>
        <label>4</label>
    </ligand>
</feature>
<feature type="binding site" evidence="2">
    <location>
        <position position="236"/>
    </location>
    <ligand>
        <name>Mg(2+)</name>
        <dbReference type="ChEBI" id="CHEBI:18420"/>
        <label>5</label>
    </ligand>
</feature>
<dbReference type="PIRSF" id="PIRSF005303">
    <property type="entry name" value="Thiam_monoph_kin"/>
    <property type="match status" value="1"/>
</dbReference>
<dbReference type="GO" id="GO:0009229">
    <property type="term" value="P:thiamine diphosphate biosynthetic process"/>
    <property type="evidence" value="ECO:0007669"/>
    <property type="project" value="UniProtKB-UniRule"/>
</dbReference>
<dbReference type="NCBIfam" id="TIGR01379">
    <property type="entry name" value="thiL"/>
    <property type="match status" value="1"/>
</dbReference>
<feature type="binding site" evidence="2">
    <location>
        <position position="233"/>
    </location>
    <ligand>
        <name>Mg(2+)</name>
        <dbReference type="ChEBI" id="CHEBI:18420"/>
        <label>3</label>
    </ligand>
</feature>
<keyword evidence="2" id="KW-0460">Magnesium</keyword>
<organism evidence="5 6">
    <name type="scientific">Pollutimonas nitritireducens</name>
    <dbReference type="NCBI Taxonomy" id="2045209"/>
    <lineage>
        <taxon>Bacteria</taxon>
        <taxon>Pseudomonadati</taxon>
        <taxon>Pseudomonadota</taxon>
        <taxon>Betaproteobacteria</taxon>
        <taxon>Burkholderiales</taxon>
        <taxon>Alcaligenaceae</taxon>
        <taxon>Pollutimonas</taxon>
    </lineage>
</organism>
<dbReference type="Proteomes" id="UP000234328">
    <property type="component" value="Unassembled WGS sequence"/>
</dbReference>
<comment type="caution">
    <text evidence="2">Lacks conserved residue(s) required for the propagation of feature annotation.</text>
</comment>
<keyword evidence="2" id="KW-0067">ATP-binding</keyword>
<dbReference type="GO" id="GO:0000287">
    <property type="term" value="F:magnesium ion binding"/>
    <property type="evidence" value="ECO:0007669"/>
    <property type="project" value="UniProtKB-UniRule"/>
</dbReference>
<dbReference type="SUPFAM" id="SSF56042">
    <property type="entry name" value="PurM C-terminal domain-like"/>
    <property type="match status" value="1"/>
</dbReference>
<evidence type="ECO:0000256" key="2">
    <source>
        <dbReference type="HAMAP-Rule" id="MF_02128"/>
    </source>
</evidence>
<comment type="miscellaneous">
    <text evidence="2">Reaction mechanism of ThiL seems to utilize a direct, inline transfer of the gamma-phosphate of ATP to TMP rather than a phosphorylated enzyme intermediate.</text>
</comment>
<dbReference type="Pfam" id="PF02769">
    <property type="entry name" value="AIRS_C"/>
    <property type="match status" value="1"/>
</dbReference>
<dbReference type="InterPro" id="IPR010918">
    <property type="entry name" value="PurM-like_C_dom"/>
</dbReference>
<feature type="domain" description="PurM-like C-terminal" evidence="4">
    <location>
        <begin position="205"/>
        <end position="324"/>
    </location>
</feature>
<feature type="domain" description="PurM-like N-terminal" evidence="3">
    <location>
        <begin position="48"/>
        <end position="160"/>
    </location>
</feature>
<dbReference type="GO" id="GO:0009030">
    <property type="term" value="F:thiamine-phosphate kinase activity"/>
    <property type="evidence" value="ECO:0007669"/>
    <property type="project" value="UniProtKB-UniRule"/>
</dbReference>
<comment type="pathway">
    <text evidence="2">Cofactor biosynthesis; thiamine diphosphate biosynthesis; thiamine diphosphate from thiamine phosphate: step 1/1.</text>
</comment>
<dbReference type="EC" id="2.7.4.16" evidence="2"/>
<gene>
    <name evidence="2 5" type="primary">thiL</name>
    <name evidence="5" type="ORF">CR155_18770</name>
</gene>
<name>A0A2N4UBB0_9BURK</name>
<dbReference type="CDD" id="cd02194">
    <property type="entry name" value="ThiL"/>
    <property type="match status" value="1"/>
</dbReference>
<evidence type="ECO:0000259" key="4">
    <source>
        <dbReference type="Pfam" id="PF02769"/>
    </source>
</evidence>
<comment type="similarity">
    <text evidence="2">Belongs to the thiamine-monophosphate kinase family.</text>
</comment>
<dbReference type="Gene3D" id="3.30.1330.10">
    <property type="entry name" value="PurM-like, N-terminal domain"/>
    <property type="match status" value="1"/>
</dbReference>
<dbReference type="UniPathway" id="UPA00060">
    <property type="reaction ID" value="UER00142"/>
</dbReference>
<dbReference type="InterPro" id="IPR036676">
    <property type="entry name" value="PurM-like_C_sf"/>
</dbReference>
<feature type="binding site" evidence="2">
    <location>
        <position position="67"/>
    </location>
    <ligand>
        <name>Mg(2+)</name>
        <dbReference type="ChEBI" id="CHEBI:18420"/>
        <label>2</label>
    </ligand>
</feature>
<sequence>MFARLKSRRLRGASRTPLNALEGVLNSEFGLIARYFTRPAPPGFLGVGDDCALLPVAAGHHLATSTDLLIEGRHFFADVDPAALGHKSLAVNLSDLAAMGAQPLACLLSLSIPKIDDNWLQRFADGFHALAQASACPLVGGDTVKSLSGIVISVTVMGQVKPQLALRRSAARVGDDIWITGTLGAADIALRLLQNRLPVNPSLLAATRHALERPLPPWHFAQQLPGIAHAALDISDGLMQDLGHILKASDCGAELVYNALPVAAALHGLDDELVQDAVLSGGDVYQLCFTAPTDVRASIEALAQGASIQVTRVGSIVAQPGLRIKGPGSTFIVTKQAGFDHFS</sequence>
<keyword evidence="1 2" id="KW-0784">Thiamine biosynthesis</keyword>
<accession>A0A2N4UBB0</accession>
<feature type="binding site" evidence="2">
    <location>
        <begin position="141"/>
        <end position="142"/>
    </location>
    <ligand>
        <name>ATP</name>
        <dbReference type="ChEBI" id="CHEBI:30616"/>
    </ligand>
</feature>
<dbReference type="Pfam" id="PF00586">
    <property type="entry name" value="AIRS"/>
    <property type="match status" value="1"/>
</dbReference>
<feature type="binding site" evidence="2">
    <location>
        <position position="95"/>
    </location>
    <ligand>
        <name>Mg(2+)</name>
        <dbReference type="ChEBI" id="CHEBI:18420"/>
        <label>4</label>
    </ligand>
</feature>
<feature type="binding site" evidence="2">
    <location>
        <position position="95"/>
    </location>
    <ligand>
        <name>Mg(2+)</name>
        <dbReference type="ChEBI" id="CHEBI:18420"/>
        <label>3</label>
    </ligand>
</feature>
<keyword evidence="2" id="KW-0547">Nucleotide-binding</keyword>
<keyword evidence="2 5" id="KW-0418">Kinase</keyword>
<evidence type="ECO:0000313" key="6">
    <source>
        <dbReference type="Proteomes" id="UP000234328"/>
    </source>
</evidence>